<name>A0AC35F3Y6_9BILA</name>
<reference evidence="2" key="1">
    <citation type="submission" date="2022-11" db="UniProtKB">
        <authorList>
            <consortium name="WormBaseParasite"/>
        </authorList>
    </citation>
    <scope>IDENTIFICATION</scope>
</reference>
<evidence type="ECO:0000313" key="1">
    <source>
        <dbReference type="Proteomes" id="UP000887580"/>
    </source>
</evidence>
<accession>A0AC35F3Y6</accession>
<sequence length="361" mass="39467">MLSISSRILSRNGLLPFSLRSLATASKSMTVREALNQALDEEIQHDENVIVLGEEVGRSEGNYSVTAGLNKKYGDRRVLDTPIEEIGFTGMAVGMSFEGLRPVCEFMTWNFALQSIDHIINSAAKTFYMSGGQINSPIINSPIVFRGPNGAAEGFAAQHTQDFSAWFASVPGLKVLSPYDSEDAKGLLKAAIRDDNPVVFLENELLYETAFPVSDAALKNDFVLPIGKAKVQVEGSDITIVSYSLGMKYSMQAQAELKKEGINAEVINLRSLRPFDFETIAKSVQKTGRLVTVETGWPFCGIGSEIAAQVFECPETYKSLKSPVLRVTGVDVPTPYADMIEHASFPTSKNVVDTVRRSMKC</sequence>
<proteinExistence type="predicted"/>
<dbReference type="Proteomes" id="UP000887580">
    <property type="component" value="Unplaced"/>
</dbReference>
<organism evidence="1 2">
    <name type="scientific">Panagrolaimus sp. PS1159</name>
    <dbReference type="NCBI Taxonomy" id="55785"/>
    <lineage>
        <taxon>Eukaryota</taxon>
        <taxon>Metazoa</taxon>
        <taxon>Ecdysozoa</taxon>
        <taxon>Nematoda</taxon>
        <taxon>Chromadorea</taxon>
        <taxon>Rhabditida</taxon>
        <taxon>Tylenchina</taxon>
        <taxon>Panagrolaimomorpha</taxon>
        <taxon>Panagrolaimoidea</taxon>
        <taxon>Panagrolaimidae</taxon>
        <taxon>Panagrolaimus</taxon>
    </lineage>
</organism>
<evidence type="ECO:0000313" key="2">
    <source>
        <dbReference type="WBParaSite" id="PS1159_v2.g13614.t2"/>
    </source>
</evidence>
<protein>
    <submittedName>
        <fullName evidence="2">Pyruvate dehydrogenase E1 component subunit beta</fullName>
    </submittedName>
</protein>
<dbReference type="WBParaSite" id="PS1159_v2.g13614.t2">
    <property type="protein sequence ID" value="PS1159_v2.g13614.t2"/>
    <property type="gene ID" value="PS1159_v2.g13614"/>
</dbReference>